<dbReference type="InterPro" id="IPR000073">
    <property type="entry name" value="AB_hydrolase_1"/>
</dbReference>
<dbReference type="InterPro" id="IPR029058">
    <property type="entry name" value="AB_hydrolase_fold"/>
</dbReference>
<dbReference type="OrthoDB" id="442243at2759"/>
<protein>
    <submittedName>
        <fullName evidence="3">SPOSA6832_00751-mRNA-1:cds</fullName>
    </submittedName>
</protein>
<name>A0A0D6EGV7_SPOSA</name>
<accession>A0A0D6EGV7</accession>
<dbReference type="SUPFAM" id="SSF53474">
    <property type="entry name" value="alpha/beta-Hydrolases"/>
    <property type="match status" value="1"/>
</dbReference>
<proteinExistence type="predicted"/>
<dbReference type="PANTHER" id="PTHR47842:SF1">
    <property type="entry name" value="DUF676 DOMAIN-CONTAINING PROTEIN"/>
    <property type="match status" value="1"/>
</dbReference>
<sequence length="377" mass="40125">MPAPELVLAVFLHGFKGNSDTFADFPQRLQHVLTQSGIDLQPIVYPSYDTRGELVTAVDNHVTWLTNLVAERQAEYREKGGKGPVRVVLLGHSMGGLVIADTLLATLSSASLPILGLIAFDSPLLGLNPKVFKSTFDKALDLASTGQAALAALGAGYGLFKSATSKESPSLSGSGSNTPRSSSKAATSTKGKDKEVAVPLPAESTSATPGGNWFSYVAAAGLAGTAAAFGAAWYNRDVLAQHWSWATSHLSFVGELWKLDELEKRLEEVVAAKEKGVGFYTLIPASNALPSRTFLVLPHSPSLRSHFTPSTNTRAADEIRAHVEMFDRSDGYYQLGSETARLIHEWVEEARRGRMGWWKGDGTAGAGAGAGKGKRAV</sequence>
<evidence type="ECO:0000313" key="4">
    <source>
        <dbReference type="Proteomes" id="UP000243876"/>
    </source>
</evidence>
<feature type="compositionally biased region" description="Low complexity" evidence="1">
    <location>
        <begin position="166"/>
        <end position="189"/>
    </location>
</feature>
<dbReference type="PANTHER" id="PTHR47842">
    <property type="entry name" value="EXPRESSED PROTEIN"/>
    <property type="match status" value="1"/>
</dbReference>
<feature type="domain" description="AB hydrolase-1" evidence="2">
    <location>
        <begin position="10"/>
        <end position="126"/>
    </location>
</feature>
<dbReference type="GO" id="GO:0015031">
    <property type="term" value="P:protein transport"/>
    <property type="evidence" value="ECO:0007669"/>
    <property type="project" value="UniProtKB-KW"/>
</dbReference>
<evidence type="ECO:0000259" key="2">
    <source>
        <dbReference type="Pfam" id="PF12697"/>
    </source>
</evidence>
<keyword evidence="4" id="KW-1185">Reference proteome</keyword>
<evidence type="ECO:0000313" key="3">
    <source>
        <dbReference type="EMBL" id="CEQ39247.1"/>
    </source>
</evidence>
<dbReference type="GO" id="GO:0005789">
    <property type="term" value="C:endoplasmic reticulum membrane"/>
    <property type="evidence" value="ECO:0007669"/>
    <property type="project" value="UniProtKB-SubCell"/>
</dbReference>
<dbReference type="Gene3D" id="3.40.50.1820">
    <property type="entry name" value="alpha/beta hydrolase"/>
    <property type="match status" value="1"/>
</dbReference>
<dbReference type="EMBL" id="CENE01000002">
    <property type="protein sequence ID" value="CEQ39247.1"/>
    <property type="molecule type" value="Genomic_DNA"/>
</dbReference>
<evidence type="ECO:0000256" key="1">
    <source>
        <dbReference type="SAM" id="MobiDB-lite"/>
    </source>
</evidence>
<dbReference type="AlphaFoldDB" id="A0A0D6EGV7"/>
<gene>
    <name evidence="3" type="primary">SPOSA6832_00751</name>
</gene>
<feature type="region of interest" description="Disordered" evidence="1">
    <location>
        <begin position="166"/>
        <end position="206"/>
    </location>
</feature>
<dbReference type="Proteomes" id="UP000243876">
    <property type="component" value="Unassembled WGS sequence"/>
</dbReference>
<organism evidence="3 4">
    <name type="scientific">Sporidiobolus salmonicolor</name>
    <name type="common">Yeast-like fungus</name>
    <name type="synonym">Sporobolomyces salmonicolor</name>
    <dbReference type="NCBI Taxonomy" id="5005"/>
    <lineage>
        <taxon>Eukaryota</taxon>
        <taxon>Fungi</taxon>
        <taxon>Dikarya</taxon>
        <taxon>Basidiomycota</taxon>
        <taxon>Pucciniomycotina</taxon>
        <taxon>Microbotryomycetes</taxon>
        <taxon>Sporidiobolales</taxon>
        <taxon>Sporidiobolaceae</taxon>
        <taxon>Sporobolomyces</taxon>
    </lineage>
</organism>
<dbReference type="Pfam" id="PF12697">
    <property type="entry name" value="Abhydrolase_6"/>
    <property type="match status" value="1"/>
</dbReference>
<dbReference type="GO" id="GO:0016788">
    <property type="term" value="F:hydrolase activity, acting on ester bonds"/>
    <property type="evidence" value="ECO:0007669"/>
    <property type="project" value="InterPro"/>
</dbReference>
<reference evidence="4" key="1">
    <citation type="submission" date="2015-02" db="EMBL/GenBank/DDBJ databases">
        <authorList>
            <person name="Gon?alves P."/>
        </authorList>
    </citation>
    <scope>NUCLEOTIDE SEQUENCE [LARGE SCALE GENOMIC DNA]</scope>
</reference>